<dbReference type="SUPFAM" id="SSF53098">
    <property type="entry name" value="Ribonuclease H-like"/>
    <property type="match status" value="1"/>
</dbReference>
<feature type="domain" description="Integrase catalytic" evidence="2">
    <location>
        <begin position="105"/>
        <end position="267"/>
    </location>
</feature>
<evidence type="ECO:0000313" key="4">
    <source>
        <dbReference type="Proteomes" id="UP001055185"/>
    </source>
</evidence>
<dbReference type="PANTHER" id="PTHR46889">
    <property type="entry name" value="TRANSPOSASE INSF FOR INSERTION SEQUENCE IS3B-RELATED"/>
    <property type="match status" value="1"/>
</dbReference>
<evidence type="ECO:0000256" key="1">
    <source>
        <dbReference type="ARBA" id="ARBA00002286"/>
    </source>
</evidence>
<comment type="function">
    <text evidence="1">Involved in the transposition of the insertion sequence.</text>
</comment>
<dbReference type="Pfam" id="PF13276">
    <property type="entry name" value="HTH_21"/>
    <property type="match status" value="1"/>
</dbReference>
<dbReference type="Pfam" id="PF00665">
    <property type="entry name" value="rve"/>
    <property type="match status" value="1"/>
</dbReference>
<dbReference type="InterPro" id="IPR012337">
    <property type="entry name" value="RNaseH-like_sf"/>
</dbReference>
<dbReference type="InterPro" id="IPR050900">
    <property type="entry name" value="Transposase_IS3/IS150/IS904"/>
</dbReference>
<dbReference type="NCBIfam" id="NF033516">
    <property type="entry name" value="transpos_IS3"/>
    <property type="match status" value="1"/>
</dbReference>
<dbReference type="GO" id="GO:0015074">
    <property type="term" value="P:DNA integration"/>
    <property type="evidence" value="ECO:0007669"/>
    <property type="project" value="InterPro"/>
</dbReference>
<gene>
    <name evidence="3" type="ORF">JCM17207_22800</name>
</gene>
<dbReference type="InterPro" id="IPR025948">
    <property type="entry name" value="HTH-like_dom"/>
</dbReference>
<dbReference type="GO" id="GO:0003676">
    <property type="term" value="F:nucleic acid binding"/>
    <property type="evidence" value="ECO:0007669"/>
    <property type="project" value="InterPro"/>
</dbReference>
<dbReference type="InterPro" id="IPR048020">
    <property type="entry name" value="Transpos_IS3"/>
</dbReference>
<dbReference type="AlphaFoldDB" id="A0AA37N483"/>
<dbReference type="InterPro" id="IPR001584">
    <property type="entry name" value="Integrase_cat-core"/>
</dbReference>
<keyword evidence="4" id="KW-1185">Reference proteome</keyword>
<accession>A0AA37N483</accession>
<evidence type="ECO:0000259" key="2">
    <source>
        <dbReference type="PROSITE" id="PS50994"/>
    </source>
</evidence>
<evidence type="ECO:0000313" key="3">
    <source>
        <dbReference type="EMBL" id="GJN65655.1"/>
    </source>
</evidence>
<dbReference type="Proteomes" id="UP001055185">
    <property type="component" value="Unassembled WGS sequence"/>
</dbReference>
<sequence length="270" mass="31657">MSVLLEIAQLPRATFYYHRKQMHRIDKYAQAKTEISAIYHENKGRYGYRRITIALRSRGIYLNHKTVQRLMKQLRLVCRVRVKKYRSYKGNVGKVAPNLLNRDFYAEKPNQKWVTDVTEFSLFGQKLYLSPILDLHNGYLVSYTISERPVLSMVTTMLDKAFAVIPDGTGLILHSDQGWQYQHKQYQRMLKAKGIRQSMSRKGNCLDNAVAENFFGLLKSELLYLQKFQSMQHFKQELIDYLDYYNNRRIKAKLKGLPPAIHRQQALSAA</sequence>
<dbReference type="PROSITE" id="PS50994">
    <property type="entry name" value="INTEGRASE"/>
    <property type="match status" value="1"/>
</dbReference>
<dbReference type="InterPro" id="IPR036397">
    <property type="entry name" value="RNaseH_sf"/>
</dbReference>
<protein>
    <submittedName>
        <fullName evidence="3">Transposase</fullName>
    </submittedName>
</protein>
<dbReference type="EMBL" id="BQKV01000102">
    <property type="protein sequence ID" value="GJN65655.1"/>
    <property type="molecule type" value="Genomic_DNA"/>
</dbReference>
<comment type="caution">
    <text evidence="3">The sequence shown here is derived from an EMBL/GenBank/DDBJ whole genome shotgun (WGS) entry which is preliminary data.</text>
</comment>
<dbReference type="Pfam" id="PF13333">
    <property type="entry name" value="rve_2"/>
    <property type="match status" value="1"/>
</dbReference>
<organism evidence="3 4">
    <name type="scientific">Faecalibacterium gallinarum</name>
    <dbReference type="NCBI Taxonomy" id="2903556"/>
    <lineage>
        <taxon>Bacteria</taxon>
        <taxon>Bacillati</taxon>
        <taxon>Bacillota</taxon>
        <taxon>Clostridia</taxon>
        <taxon>Eubacteriales</taxon>
        <taxon>Oscillospiraceae</taxon>
        <taxon>Faecalibacterium</taxon>
    </lineage>
</organism>
<reference evidence="3" key="1">
    <citation type="journal article" date="2022" name="Int. J. Syst. Evol. Microbiol.">
        <title>Genome-based, phenotypic and chemotaxonomic classification of Faecalibacterium strains: proposal of three novel species Faecalibacterium duncaniae sp. nov., Faecalibacterium hattorii sp. nov. and Faecalibacterium gallinarum sp. nov. .</title>
        <authorList>
            <person name="Sakamoto M."/>
            <person name="Sakurai N."/>
            <person name="Tanno H."/>
            <person name="Iino T."/>
            <person name="Ohkuma M."/>
            <person name="Endo A."/>
        </authorList>
    </citation>
    <scope>NUCLEOTIDE SEQUENCE</scope>
    <source>
        <strain evidence="3">JCM 17207</strain>
    </source>
</reference>
<dbReference type="Gene3D" id="3.30.420.10">
    <property type="entry name" value="Ribonuclease H-like superfamily/Ribonuclease H"/>
    <property type="match status" value="1"/>
</dbReference>
<dbReference type="PANTHER" id="PTHR46889:SF4">
    <property type="entry name" value="TRANSPOSASE INSO FOR INSERTION SEQUENCE ELEMENT IS911B-RELATED"/>
    <property type="match status" value="1"/>
</dbReference>
<name>A0AA37N483_9FIRM</name>
<proteinExistence type="predicted"/>